<dbReference type="GeneID" id="4840459"/>
<dbReference type="PANTHER" id="PTHR19849">
    <property type="entry name" value="PHOSPHOLIPASE A-2-ACTIVATING PROTEIN"/>
    <property type="match status" value="1"/>
</dbReference>
<evidence type="ECO:0000256" key="7">
    <source>
        <dbReference type="ARBA" id="ARBA00023242"/>
    </source>
</evidence>
<evidence type="ECO:0000256" key="3">
    <source>
        <dbReference type="ARBA" id="ARBA00008495"/>
    </source>
</evidence>
<evidence type="ECO:0000256" key="1">
    <source>
        <dbReference type="ARBA" id="ARBA00004123"/>
    </source>
</evidence>
<dbReference type="InterPro" id="IPR015943">
    <property type="entry name" value="WD40/YVTN_repeat-like_dom_sf"/>
</dbReference>
<keyword evidence="6" id="KW-0677">Repeat</keyword>
<dbReference type="PANTHER" id="PTHR19849:SF0">
    <property type="entry name" value="PHOSPHOLIPASE A-2-ACTIVATING PROTEIN"/>
    <property type="match status" value="1"/>
</dbReference>
<keyword evidence="7" id="KW-0539">Nucleus</keyword>
<dbReference type="FunFam" id="2.130.10.10:FF:000175">
    <property type="entry name" value="Phospholipase A-2-activating protein"/>
    <property type="match status" value="1"/>
</dbReference>
<dbReference type="InterPro" id="IPR015155">
    <property type="entry name" value="PFU"/>
</dbReference>
<dbReference type="PROSITE" id="PS00678">
    <property type="entry name" value="WD_REPEATS_1"/>
    <property type="match status" value="1"/>
</dbReference>
<dbReference type="GO" id="GO:0140036">
    <property type="term" value="F:ubiquitin-modified protein reader activity"/>
    <property type="evidence" value="ECO:0007669"/>
    <property type="project" value="EnsemblFungi"/>
</dbReference>
<dbReference type="PROSITE" id="PS50082">
    <property type="entry name" value="WD_REPEATS_2"/>
    <property type="match status" value="5"/>
</dbReference>
<dbReference type="SUPFAM" id="SSF50978">
    <property type="entry name" value="WD40 repeat-like"/>
    <property type="match status" value="1"/>
</dbReference>
<dbReference type="Gene3D" id="1.25.10.10">
    <property type="entry name" value="Leucine-rich Repeat Variant"/>
    <property type="match status" value="1"/>
</dbReference>
<dbReference type="AlphaFoldDB" id="A3LYT2"/>
<dbReference type="EMBL" id="CP000501">
    <property type="protein sequence ID" value="ABN68031.2"/>
    <property type="molecule type" value="Genomic_DNA"/>
</dbReference>
<dbReference type="GO" id="GO:0005634">
    <property type="term" value="C:nucleus"/>
    <property type="evidence" value="ECO:0007669"/>
    <property type="project" value="UniProtKB-SubCell"/>
</dbReference>
<dbReference type="InterPro" id="IPR013535">
    <property type="entry name" value="PUL_dom"/>
</dbReference>
<dbReference type="Gene3D" id="2.130.10.10">
    <property type="entry name" value="YVTN repeat-like/Quinoprotein amine dehydrogenase"/>
    <property type="match status" value="1"/>
</dbReference>
<dbReference type="PROSITE" id="PS51396">
    <property type="entry name" value="PUL"/>
    <property type="match status" value="1"/>
</dbReference>
<evidence type="ECO:0000313" key="12">
    <source>
        <dbReference type="Proteomes" id="UP000002258"/>
    </source>
</evidence>
<dbReference type="OrthoDB" id="10265988at2759"/>
<dbReference type="CDD" id="cd00200">
    <property type="entry name" value="WD40"/>
    <property type="match status" value="1"/>
</dbReference>
<dbReference type="GO" id="GO:0006303">
    <property type="term" value="P:double-strand break repair via nonhomologous end joining"/>
    <property type="evidence" value="ECO:0007669"/>
    <property type="project" value="EnsemblFungi"/>
</dbReference>
<sequence>MPFKLSATLRGHEQDVRGVVAPSDELVVTCSRDSTTRIWLPPSDSKQSRFVSDRTEPLIVFHSPNNSFINSVTYIDSKQHEPLIASGSQDAIIYLSEVAVSDRKPGDDTGKYQLIGHAGNVCALEYKNNQIISGSWDCTAKVWDLDTLLVKYDLVGHESSVWDVKILDNDTFLTCSADKSIRLWNGKKEVQRFSGHTDVIRKLLVFPDGSRFASASNDGTVKLWDLKSGRVLQTLHGHESFVYDLTLLPNGDLVSVGEDRTIRVWRDGSILQVITLPCISVWCVAALPNGDIVVGGSDNIVRVFTRDSSRIASDEEIAELVEAVQQSSIAEQSLDNLKKTDIPSYEALERPGKQEGATIMVKNPSGVIEAHQWSGGEWVKIGDVVGSAGSGQKKTYNGKEYDYVFDVDIEDGAPPLKLPYNVNENAYTAAQRFLAENDLPSSYTDEVVKFINKNTEGFSIQEADEAPTYDASLNPYSDSYQREHNQDTIASSKPSLKVIPETTYISFKDYKEAQLIAGLKKLNSEQDESNQLSESDISTISRNLKLLTSKESLQLIVEYIPRIITTWSPATRLIGYDLLRISIPRVTTVDLLRSTEGAEAVLKAISSGLDVADASTIPLLMMILKTLNNLIGNTLFVQLYIDPNEDGTYTYNKFFLDLLSTLTAKVIDITENGKFHKLYNTTVTTIATLLYNLSVYHLQTSGLKKNPRSSESIVQFTNEVGDLIVESNSEAAYRLAIAYGNLRYAKAFEPVPEWLNKAGELYISKGEQRFIDLARDLQSL</sequence>
<evidence type="ECO:0000259" key="10">
    <source>
        <dbReference type="PROSITE" id="PS51396"/>
    </source>
</evidence>
<dbReference type="GO" id="GO:0032473">
    <property type="term" value="C:cytoplasmic side of mitochondrial outer membrane"/>
    <property type="evidence" value="ECO:0007669"/>
    <property type="project" value="EnsemblFungi"/>
</dbReference>
<feature type="repeat" description="WD" evidence="8">
    <location>
        <begin position="193"/>
        <end position="234"/>
    </location>
</feature>
<accession>A3LYT2</accession>
<dbReference type="InterPro" id="IPR038122">
    <property type="entry name" value="PFU_sf"/>
</dbReference>
<evidence type="ECO:0000256" key="6">
    <source>
        <dbReference type="ARBA" id="ARBA00022737"/>
    </source>
</evidence>
<dbReference type="FunCoup" id="A3LYT2">
    <property type="interactions" value="1435"/>
</dbReference>
<dbReference type="InterPro" id="IPR001680">
    <property type="entry name" value="WD40_rpt"/>
</dbReference>
<feature type="repeat" description="WD" evidence="8">
    <location>
        <begin position="235"/>
        <end position="265"/>
    </location>
</feature>
<keyword evidence="5 8" id="KW-0853">WD repeat</keyword>
<evidence type="ECO:0000256" key="4">
    <source>
        <dbReference type="ARBA" id="ARBA00022490"/>
    </source>
</evidence>
<evidence type="ECO:0000259" key="9">
    <source>
        <dbReference type="PROSITE" id="PS51394"/>
    </source>
</evidence>
<dbReference type="Pfam" id="PF00400">
    <property type="entry name" value="WD40"/>
    <property type="match status" value="6"/>
</dbReference>
<dbReference type="InParanoid" id="A3LYT2"/>
<dbReference type="PROSITE" id="PS51394">
    <property type="entry name" value="PFU"/>
    <property type="match status" value="1"/>
</dbReference>
<dbReference type="PROSITE" id="PS50294">
    <property type="entry name" value="WD_REPEATS_REGION"/>
    <property type="match status" value="4"/>
</dbReference>
<dbReference type="Pfam" id="PF08324">
    <property type="entry name" value="PUL"/>
    <property type="match status" value="1"/>
</dbReference>
<dbReference type="GO" id="GO:0070314">
    <property type="term" value="P:G1 to G0 transition"/>
    <property type="evidence" value="ECO:0007669"/>
    <property type="project" value="EnsemblFungi"/>
</dbReference>
<dbReference type="PRINTS" id="PR00320">
    <property type="entry name" value="GPROTEINBRPT"/>
</dbReference>
<dbReference type="InterPro" id="IPR020472">
    <property type="entry name" value="WD40_PAC1"/>
</dbReference>
<feature type="repeat" description="WD" evidence="8">
    <location>
        <begin position="154"/>
        <end position="185"/>
    </location>
</feature>
<dbReference type="KEGG" id="pic:PICST_85406"/>
<keyword evidence="4" id="KW-0963">Cytoplasm</keyword>
<dbReference type="SMART" id="SM00320">
    <property type="entry name" value="WD40"/>
    <property type="match status" value="7"/>
</dbReference>
<proteinExistence type="inferred from homology"/>
<feature type="repeat" description="WD" evidence="8">
    <location>
        <begin position="114"/>
        <end position="147"/>
    </location>
</feature>
<dbReference type="GO" id="GO:0072671">
    <property type="term" value="P:mitochondria-associated ubiquitin-dependent protein catabolic process"/>
    <property type="evidence" value="ECO:0007669"/>
    <property type="project" value="EnsemblFungi"/>
</dbReference>
<dbReference type="OMA" id="YLPHTEY"/>
<dbReference type="InterPro" id="IPR019775">
    <property type="entry name" value="WD40_repeat_CS"/>
</dbReference>
<dbReference type="RefSeq" id="XP_001386060.2">
    <property type="nucleotide sequence ID" value="XM_001386023.1"/>
</dbReference>
<gene>
    <name evidence="11" type="ORF">PICST_85406</name>
</gene>
<dbReference type="eggNOG" id="KOG0301">
    <property type="taxonomic scope" value="Eukaryota"/>
</dbReference>
<dbReference type="HOGENOM" id="CLU_011791_2_0_1"/>
<comment type="similarity">
    <text evidence="3">Belongs to the WD repeat PLAP family.</text>
</comment>
<dbReference type="Proteomes" id="UP000002258">
    <property type="component" value="Chromosome 7"/>
</dbReference>
<dbReference type="InterPro" id="IPR011989">
    <property type="entry name" value="ARM-like"/>
</dbReference>
<keyword evidence="12" id="KW-1185">Reference proteome</keyword>
<comment type="subcellular location">
    <subcellularLocation>
        <location evidence="2">Cytoplasm</location>
    </subcellularLocation>
    <subcellularLocation>
        <location evidence="1">Nucleus</location>
    </subcellularLocation>
</comment>
<evidence type="ECO:0000256" key="8">
    <source>
        <dbReference type="PROSITE-ProRule" id="PRU00221"/>
    </source>
</evidence>
<feature type="repeat" description="WD" evidence="8">
    <location>
        <begin position="9"/>
        <end position="39"/>
    </location>
</feature>
<dbReference type="GO" id="GO:0044877">
    <property type="term" value="F:protein-containing complex binding"/>
    <property type="evidence" value="ECO:0007669"/>
    <property type="project" value="EnsemblFungi"/>
</dbReference>
<feature type="domain" description="PFU" evidence="9">
    <location>
        <begin position="370"/>
        <end position="465"/>
    </location>
</feature>
<dbReference type="GO" id="GO:0034517">
    <property type="term" value="P:ribophagy"/>
    <property type="evidence" value="ECO:0007669"/>
    <property type="project" value="EnsemblFungi"/>
</dbReference>
<dbReference type="Gene3D" id="3.10.20.870">
    <property type="entry name" value="PFU (PLAA family ubiquitin binding), C-terminal domain"/>
    <property type="match status" value="1"/>
</dbReference>
<evidence type="ECO:0000313" key="11">
    <source>
        <dbReference type="EMBL" id="ABN68031.2"/>
    </source>
</evidence>
<dbReference type="InterPro" id="IPR036322">
    <property type="entry name" value="WD40_repeat_dom_sf"/>
</dbReference>
<dbReference type="GO" id="GO:0043130">
    <property type="term" value="F:ubiquitin binding"/>
    <property type="evidence" value="ECO:0007669"/>
    <property type="project" value="EnsemblFungi"/>
</dbReference>
<dbReference type="Pfam" id="PF09070">
    <property type="entry name" value="PFU"/>
    <property type="match status" value="1"/>
</dbReference>
<evidence type="ECO:0000256" key="5">
    <source>
        <dbReference type="ARBA" id="ARBA00022574"/>
    </source>
</evidence>
<feature type="domain" description="PUL" evidence="10">
    <location>
        <begin position="497"/>
        <end position="780"/>
    </location>
</feature>
<evidence type="ECO:0000256" key="2">
    <source>
        <dbReference type="ARBA" id="ARBA00004496"/>
    </source>
</evidence>
<reference evidence="11 12" key="1">
    <citation type="journal article" date="2007" name="Nat. Biotechnol.">
        <title>Genome sequence of the lignocellulose-bioconverting and xylose-fermenting yeast Pichia stipitis.</title>
        <authorList>
            <person name="Jeffries T.W."/>
            <person name="Grigoriev I.V."/>
            <person name="Grimwood J."/>
            <person name="Laplaza J.M."/>
            <person name="Aerts A."/>
            <person name="Salamov A."/>
            <person name="Schmutz J."/>
            <person name="Lindquist E."/>
            <person name="Dehal P."/>
            <person name="Shapiro H."/>
            <person name="Jin Y.S."/>
            <person name="Passoth V."/>
            <person name="Richardson P.M."/>
        </authorList>
    </citation>
    <scope>NUCLEOTIDE SEQUENCE [LARGE SCALE GENOMIC DNA]</scope>
    <source>
        <strain evidence="12">ATCC 58785 / CBS 6054 / NBRC 10063 / NRRL Y-11545</strain>
    </source>
</reference>
<protein>
    <submittedName>
        <fullName evidence="11">Uncharacterized protein</fullName>
    </submittedName>
</protein>
<dbReference type="GO" id="GO:0010992">
    <property type="term" value="P:ubiquitin recycling"/>
    <property type="evidence" value="ECO:0007669"/>
    <property type="project" value="EnsemblFungi"/>
</dbReference>
<name>A3LYT2_PICST</name>
<dbReference type="STRING" id="322104.A3LYT2"/>
<dbReference type="GO" id="GO:0036435">
    <property type="term" value="F:K48-linked polyubiquitin modification-dependent protein binding"/>
    <property type="evidence" value="ECO:0007669"/>
    <property type="project" value="EnsemblFungi"/>
</dbReference>
<organism evidence="11 12">
    <name type="scientific">Scheffersomyces stipitis (strain ATCC 58785 / CBS 6054 / NBRC 10063 / NRRL Y-11545)</name>
    <name type="common">Yeast</name>
    <name type="synonym">Pichia stipitis</name>
    <dbReference type="NCBI Taxonomy" id="322104"/>
    <lineage>
        <taxon>Eukaryota</taxon>
        <taxon>Fungi</taxon>
        <taxon>Dikarya</taxon>
        <taxon>Ascomycota</taxon>
        <taxon>Saccharomycotina</taxon>
        <taxon>Pichiomycetes</taxon>
        <taxon>Debaryomycetaceae</taxon>
        <taxon>Scheffersomyces</taxon>
    </lineage>
</organism>